<dbReference type="InterPro" id="IPR044730">
    <property type="entry name" value="RNase_H-like_dom_plant"/>
</dbReference>
<protein>
    <recommendedName>
        <fullName evidence="1">RNase H type-1 domain-containing protein</fullName>
    </recommendedName>
</protein>
<dbReference type="SUPFAM" id="SSF53098">
    <property type="entry name" value="Ribonuclease H-like"/>
    <property type="match status" value="1"/>
</dbReference>
<dbReference type="Gene3D" id="3.30.420.10">
    <property type="entry name" value="Ribonuclease H-like superfamily/Ribonuclease H"/>
    <property type="match status" value="1"/>
</dbReference>
<dbReference type="EMBL" id="OIVN01000687">
    <property type="protein sequence ID" value="SPC84074.1"/>
    <property type="molecule type" value="Genomic_DNA"/>
</dbReference>
<proteinExistence type="predicted"/>
<evidence type="ECO:0000313" key="2">
    <source>
        <dbReference type="EMBL" id="SPC84074.1"/>
    </source>
</evidence>
<organism evidence="2">
    <name type="scientific">Fagus sylvatica</name>
    <name type="common">Beechnut</name>
    <dbReference type="NCBI Taxonomy" id="28930"/>
    <lineage>
        <taxon>Eukaryota</taxon>
        <taxon>Viridiplantae</taxon>
        <taxon>Streptophyta</taxon>
        <taxon>Embryophyta</taxon>
        <taxon>Tracheophyta</taxon>
        <taxon>Spermatophyta</taxon>
        <taxon>Magnoliopsida</taxon>
        <taxon>eudicotyledons</taxon>
        <taxon>Gunneridae</taxon>
        <taxon>Pentapetalae</taxon>
        <taxon>rosids</taxon>
        <taxon>fabids</taxon>
        <taxon>Fagales</taxon>
        <taxon>Fagaceae</taxon>
        <taxon>Fagus</taxon>
    </lineage>
</organism>
<dbReference type="GO" id="GO:0004523">
    <property type="term" value="F:RNA-DNA hybrid ribonuclease activity"/>
    <property type="evidence" value="ECO:0007669"/>
    <property type="project" value="InterPro"/>
</dbReference>
<evidence type="ECO:0000259" key="1">
    <source>
        <dbReference type="Pfam" id="PF13456"/>
    </source>
</evidence>
<dbReference type="InterPro" id="IPR012337">
    <property type="entry name" value="RNaseH-like_sf"/>
</dbReference>
<dbReference type="AlphaFoldDB" id="A0A2N9FBA9"/>
<dbReference type="GO" id="GO:0003676">
    <property type="term" value="F:nucleic acid binding"/>
    <property type="evidence" value="ECO:0007669"/>
    <property type="project" value="InterPro"/>
</dbReference>
<name>A0A2N9FBA9_FAGSY</name>
<gene>
    <name evidence="2" type="ORF">FSB_LOCUS11956</name>
</gene>
<dbReference type="InterPro" id="IPR002156">
    <property type="entry name" value="RNaseH_domain"/>
</dbReference>
<dbReference type="InterPro" id="IPR052929">
    <property type="entry name" value="RNase_H-like_EbsB-rel"/>
</dbReference>
<dbReference type="InterPro" id="IPR036397">
    <property type="entry name" value="RNaseH_sf"/>
</dbReference>
<dbReference type="Pfam" id="PF13456">
    <property type="entry name" value="RVT_3"/>
    <property type="match status" value="1"/>
</dbReference>
<dbReference type="CDD" id="cd06222">
    <property type="entry name" value="RNase_H_like"/>
    <property type="match status" value="1"/>
</dbReference>
<accession>A0A2N9FBA9</accession>
<dbReference type="PANTHER" id="PTHR47074:SF48">
    <property type="entry name" value="POLYNUCLEOTIDYL TRANSFERASE, RIBONUCLEASE H-LIKE SUPERFAMILY PROTEIN"/>
    <property type="match status" value="1"/>
</dbReference>
<feature type="domain" description="RNase H type-1" evidence="1">
    <location>
        <begin position="7"/>
        <end position="129"/>
    </location>
</feature>
<dbReference type="PANTHER" id="PTHR47074">
    <property type="entry name" value="BNAC02G40300D PROTEIN"/>
    <property type="match status" value="1"/>
</dbReference>
<reference evidence="2" key="1">
    <citation type="submission" date="2018-02" db="EMBL/GenBank/DDBJ databases">
        <authorList>
            <person name="Cohen D.B."/>
            <person name="Kent A.D."/>
        </authorList>
    </citation>
    <scope>NUCLEOTIDE SEQUENCE</scope>
</reference>
<sequence length="157" mass="17374">MGRVKINYDGAVFTDIGEAGIGVIIRNSQGAVMASLSQRIPFPHSVEAVEATATRAAVQLALDLGFQEVEVEGDSINIVKALSQAETNYTLYDHIINDTKFVSQLLVSVKFLHVYRDGNKVAHSLAQRARCNQPFQVWMESVPPDLVQILYSDYSFQ</sequence>